<dbReference type="SUPFAM" id="SSF53383">
    <property type="entry name" value="PLP-dependent transferases"/>
    <property type="match status" value="1"/>
</dbReference>
<evidence type="ECO:0000256" key="4">
    <source>
        <dbReference type="ARBA" id="ARBA00022898"/>
    </source>
</evidence>
<dbReference type="CDD" id="cd00615">
    <property type="entry name" value="Orn_deC_like"/>
    <property type="match status" value="1"/>
</dbReference>
<keyword evidence="8" id="KW-1185">Reference proteome</keyword>
<dbReference type="EMBL" id="LTBC01000001">
    <property type="protein sequence ID" value="KYH33810.1"/>
    <property type="molecule type" value="Genomic_DNA"/>
</dbReference>
<dbReference type="SUPFAM" id="SSF55904">
    <property type="entry name" value="Ornithine decarboxylase C-terminal domain"/>
    <property type="match status" value="1"/>
</dbReference>
<keyword evidence="4" id="KW-0663">Pyridoxal phosphate</keyword>
<dbReference type="InterPro" id="IPR015421">
    <property type="entry name" value="PyrdxlP-dep_Trfase_major"/>
</dbReference>
<comment type="cofactor">
    <cofactor evidence="1">
        <name>pyridoxal 5'-phosphate</name>
        <dbReference type="ChEBI" id="CHEBI:597326"/>
    </cofactor>
</comment>
<dbReference type="Gene3D" id="3.40.640.10">
    <property type="entry name" value="Type I PLP-dependent aspartate aminotransferase-like (Major domain)"/>
    <property type="match status" value="1"/>
</dbReference>
<sequence length="487" mass="51874">MQVGDVCYNNIVKTQGRAPLWEALLNYRRQRLNSWHTPGHKDGAYTWPSWRQALGEETLGLDLTEVPGLDNLACPGGVIRAAQEKAAAFYGAARTFFLVNGASSGLMAVILATCRPGEEVLLPRYAHRSVFNGLILSGARPVYMETEWLASPGLPLGVTPAVLARTLQAHPRARLLLLVHPTYEGIVPWSKELIALAHDHGLAVLVDAAHGAHFGLDPMLPPSPLALGGDYVVQSTHKTMGALTQAAMLHLREAGTGDAIAAALNLLQTTSPSYLLLASLDVARLRAEERGRRDWGQAVARALRLREELAAAGIPCLAPADVTGPAAAGLDVTRLLLPAAPFGTSGPEVATFLRRYGQEVELAGPDYILLIITPGDGEAKIKSLLEALLALPRAAGPLPPAACRKGGASPGPWTVPPRQVLTPREAWLAPRREIPLREAEGRIAAELIAPCPPGLALVVPGEVLSEEVLARLAEIRGKEGRVLVIDE</sequence>
<protein>
    <submittedName>
        <fullName evidence="7">Arginine decarboxylase</fullName>
        <ecNumber evidence="7">4.1.1.19</ecNumber>
    </submittedName>
</protein>
<dbReference type="InterPro" id="IPR036633">
    <property type="entry name" value="Prn/Lys/Arg_de-COase_C_sf"/>
</dbReference>
<comment type="similarity">
    <text evidence="2">Belongs to the Orn/Lys/Arg decarboxylase class-I family.</text>
</comment>
<evidence type="ECO:0000256" key="3">
    <source>
        <dbReference type="ARBA" id="ARBA00022793"/>
    </source>
</evidence>
<accession>A0A151B1X8</accession>
<dbReference type="Pfam" id="PF03711">
    <property type="entry name" value="OKR_DC_1_C"/>
    <property type="match status" value="1"/>
</dbReference>
<proteinExistence type="inferred from homology"/>
<dbReference type="PANTHER" id="PTHR43277">
    <property type="entry name" value="ARGININE DECARBOXYLASE"/>
    <property type="match status" value="1"/>
</dbReference>
<dbReference type="Proteomes" id="UP000075670">
    <property type="component" value="Unassembled WGS sequence"/>
</dbReference>
<dbReference type="InterPro" id="IPR052357">
    <property type="entry name" value="Orn_Lys_Arg_decarboxylase-I"/>
</dbReference>
<keyword evidence="3" id="KW-0210">Decarboxylase</keyword>
<dbReference type="InterPro" id="IPR008286">
    <property type="entry name" value="Prn/Lys/Arg_de-COase_C"/>
</dbReference>
<dbReference type="Gene3D" id="3.90.100.10">
    <property type="entry name" value="Orn/Lys/Arg decarboxylase, C-terminal domain"/>
    <property type="match status" value="1"/>
</dbReference>
<evidence type="ECO:0000259" key="6">
    <source>
        <dbReference type="PROSITE" id="PS00703"/>
    </source>
</evidence>
<dbReference type="EC" id="4.1.1.19" evidence="7"/>
<organism evidence="7 8">
    <name type="scientific">Moorella mulderi DSM 14980</name>
    <dbReference type="NCBI Taxonomy" id="1122241"/>
    <lineage>
        <taxon>Bacteria</taxon>
        <taxon>Bacillati</taxon>
        <taxon>Bacillota</taxon>
        <taxon>Clostridia</taxon>
        <taxon>Neomoorellales</taxon>
        <taxon>Neomoorellaceae</taxon>
        <taxon>Neomoorella</taxon>
    </lineage>
</organism>
<evidence type="ECO:0000256" key="1">
    <source>
        <dbReference type="ARBA" id="ARBA00001933"/>
    </source>
</evidence>
<dbReference type="PANTHER" id="PTHR43277:SF4">
    <property type="entry name" value="ARGININE DECARBOXYLASE"/>
    <property type="match status" value="1"/>
</dbReference>
<gene>
    <name evidence="7" type="primary">speA_2</name>
    <name evidence="7" type="ORF">MOMUL_05260</name>
</gene>
<evidence type="ECO:0000313" key="7">
    <source>
        <dbReference type="EMBL" id="KYH33810.1"/>
    </source>
</evidence>
<evidence type="ECO:0000313" key="8">
    <source>
        <dbReference type="Proteomes" id="UP000075670"/>
    </source>
</evidence>
<dbReference type="GO" id="GO:0008792">
    <property type="term" value="F:arginine decarboxylase activity"/>
    <property type="evidence" value="ECO:0007669"/>
    <property type="project" value="UniProtKB-EC"/>
</dbReference>
<feature type="domain" description="Orn/Lys/Arg decarboxylases family 1 pyridoxal-P attachment site" evidence="6">
    <location>
        <begin position="233"/>
        <end position="247"/>
    </location>
</feature>
<dbReference type="AlphaFoldDB" id="A0A151B1X8"/>
<reference evidence="7 8" key="1">
    <citation type="submission" date="2016-02" db="EMBL/GenBank/DDBJ databases">
        <title>Genome sequence of Moorella mulderi DSM 14980.</title>
        <authorList>
            <person name="Poehlein A."/>
            <person name="Daniel R."/>
        </authorList>
    </citation>
    <scope>NUCLEOTIDE SEQUENCE [LARGE SCALE GENOMIC DNA]</scope>
    <source>
        <strain evidence="7 8">DSM 14980</strain>
    </source>
</reference>
<evidence type="ECO:0000256" key="2">
    <source>
        <dbReference type="ARBA" id="ARBA00010671"/>
    </source>
</evidence>
<dbReference type="InterPro" id="IPR015424">
    <property type="entry name" value="PyrdxlP-dep_Trfase"/>
</dbReference>
<evidence type="ECO:0000256" key="5">
    <source>
        <dbReference type="ARBA" id="ARBA00023239"/>
    </source>
</evidence>
<name>A0A151B1X8_9FIRM</name>
<keyword evidence="5 7" id="KW-0456">Lyase</keyword>
<dbReference type="PROSITE" id="PS00703">
    <property type="entry name" value="OKR_DC_1"/>
    <property type="match status" value="1"/>
</dbReference>
<dbReference type="Pfam" id="PF01276">
    <property type="entry name" value="OKR_DC_1"/>
    <property type="match status" value="1"/>
</dbReference>
<comment type="caution">
    <text evidence="7">The sequence shown here is derived from an EMBL/GenBank/DDBJ whole genome shotgun (WGS) entry which is preliminary data.</text>
</comment>
<dbReference type="InterPro" id="IPR000310">
    <property type="entry name" value="Orn/Lys/Arg_deCO2ase_major_dom"/>
</dbReference>
<dbReference type="PATRIC" id="fig|1122241.3.peg.555"/>